<dbReference type="Proteomes" id="UP000265703">
    <property type="component" value="Unassembled WGS sequence"/>
</dbReference>
<comment type="caution">
    <text evidence="1">The sequence shown here is derived from an EMBL/GenBank/DDBJ whole genome shotgun (WGS) entry which is preliminary data.</text>
</comment>
<sequence>MTLNEYFIGTCLGCKKYLYYGVELNLLSEQLEYIQNNINHFKYSLDISTKFKFTLCSMCHSTFQRKKTFSNTTSNESNNSSINLDDSDDKCECEISERSEMEQSISFNLIVKPFTGSSLPSKWLEIEVSSLDDILADIHYYVEKLTGDENIMNSDYLVSFKPEKTGEVEKYGGFSYSKKEVEAAEAKDSEESENESVKLRKKKNAILKVNNFSTILQQEGQIIHELREQYKCDQHDVSCFNSNGRHIKLTAMHLQCWAKEIIQDTTDNTQMPNLPIFSHSSSIKENYKISTSTTPNSSTNTMPIFFTIPHQMFPFIQNSIPNNVPSSPSRRSVPSLDEFLTKLDESLGNSEEFIGFKNIFENDRITVDQIHDLTDGKFDQLGINKIGWRKALRVAAQRYKI</sequence>
<dbReference type="OrthoDB" id="2371069at2759"/>
<evidence type="ECO:0000313" key="1">
    <source>
        <dbReference type="EMBL" id="RIA95585.1"/>
    </source>
</evidence>
<name>A0A397TGM3_9GLOM</name>
<gene>
    <name evidence="1" type="ORF">C1645_816530</name>
</gene>
<organism evidence="1 2">
    <name type="scientific">Glomus cerebriforme</name>
    <dbReference type="NCBI Taxonomy" id="658196"/>
    <lineage>
        <taxon>Eukaryota</taxon>
        <taxon>Fungi</taxon>
        <taxon>Fungi incertae sedis</taxon>
        <taxon>Mucoromycota</taxon>
        <taxon>Glomeromycotina</taxon>
        <taxon>Glomeromycetes</taxon>
        <taxon>Glomerales</taxon>
        <taxon>Glomeraceae</taxon>
        <taxon>Glomus</taxon>
    </lineage>
</organism>
<dbReference type="AlphaFoldDB" id="A0A397TGM3"/>
<dbReference type="EMBL" id="QKYT01000059">
    <property type="protein sequence ID" value="RIA95585.1"/>
    <property type="molecule type" value="Genomic_DNA"/>
</dbReference>
<accession>A0A397TGM3</accession>
<proteinExistence type="predicted"/>
<dbReference type="STRING" id="658196.A0A397TGM3"/>
<evidence type="ECO:0008006" key="3">
    <source>
        <dbReference type="Google" id="ProtNLM"/>
    </source>
</evidence>
<protein>
    <recommendedName>
        <fullName evidence="3">SAM domain-containing protein</fullName>
    </recommendedName>
</protein>
<evidence type="ECO:0000313" key="2">
    <source>
        <dbReference type="Proteomes" id="UP000265703"/>
    </source>
</evidence>
<keyword evidence="2" id="KW-1185">Reference proteome</keyword>
<reference evidence="1 2" key="1">
    <citation type="submission" date="2018-06" db="EMBL/GenBank/DDBJ databases">
        <title>Comparative genomics reveals the genomic features of Rhizophagus irregularis, R. cerebriforme, R. diaphanum and Gigaspora rosea, and their symbiotic lifestyle signature.</title>
        <authorList>
            <person name="Morin E."/>
            <person name="San Clemente H."/>
            <person name="Chen E.C.H."/>
            <person name="De La Providencia I."/>
            <person name="Hainaut M."/>
            <person name="Kuo A."/>
            <person name="Kohler A."/>
            <person name="Murat C."/>
            <person name="Tang N."/>
            <person name="Roy S."/>
            <person name="Loubradou J."/>
            <person name="Henrissat B."/>
            <person name="Grigoriev I.V."/>
            <person name="Corradi N."/>
            <person name="Roux C."/>
            <person name="Martin F.M."/>
        </authorList>
    </citation>
    <scope>NUCLEOTIDE SEQUENCE [LARGE SCALE GENOMIC DNA]</scope>
    <source>
        <strain evidence="1 2">DAOM 227022</strain>
    </source>
</reference>